<organism evidence="3 4">
    <name type="scientific">Natrarchaeobaculum aegyptiacum</name>
    <dbReference type="NCBI Taxonomy" id="745377"/>
    <lineage>
        <taxon>Archaea</taxon>
        <taxon>Methanobacteriati</taxon>
        <taxon>Methanobacteriota</taxon>
        <taxon>Stenosarchaea group</taxon>
        <taxon>Halobacteria</taxon>
        <taxon>Halobacteriales</taxon>
        <taxon>Natrialbaceae</taxon>
        <taxon>Natrarchaeobaculum</taxon>
    </lineage>
</organism>
<gene>
    <name evidence="3" type="ORF">B1756_06850</name>
</gene>
<dbReference type="AlphaFoldDB" id="A0A2Z2HR41"/>
<dbReference type="EMBL" id="CP019893">
    <property type="protein sequence ID" value="ARS89492.1"/>
    <property type="molecule type" value="Genomic_DNA"/>
</dbReference>
<feature type="compositionally biased region" description="Acidic residues" evidence="1">
    <location>
        <begin position="40"/>
        <end position="54"/>
    </location>
</feature>
<dbReference type="Pfam" id="PF09189">
    <property type="entry name" value="MoaD_arch"/>
    <property type="match status" value="1"/>
</dbReference>
<proteinExistence type="predicted"/>
<dbReference type="InterPro" id="IPR036473">
    <property type="entry name" value="Mopterin_CF_MoaD-rel_C_sf"/>
</dbReference>
<name>A0A2Z2HR41_9EURY</name>
<sequence length="115" mass="12291">MVERLERSFRGISTRLAVRYLERLGGTCLDGDGAHREGSDDADGDADGDADDDAAADDVEAVVTADEWTASITSRSVEIGPTLTLTEVIIVFEGDSTVLEALLERFEQKAMRAGG</sequence>
<dbReference type="OrthoDB" id="263424at2157"/>
<dbReference type="RefSeq" id="WP_086887868.1">
    <property type="nucleotide sequence ID" value="NZ_CP019893.1"/>
</dbReference>
<accession>A0A2Z2HR41</accession>
<feature type="domain" description="Molybdopterin cofactor biosynthesis MoaD-related C-terminal" evidence="2">
    <location>
        <begin position="6"/>
        <end position="115"/>
    </location>
</feature>
<dbReference type="KEGG" id="naj:B1756_06850"/>
<evidence type="ECO:0000313" key="4">
    <source>
        <dbReference type="Proteomes" id="UP000250088"/>
    </source>
</evidence>
<keyword evidence="4" id="KW-1185">Reference proteome</keyword>
<evidence type="ECO:0000313" key="3">
    <source>
        <dbReference type="EMBL" id="ARS89492.1"/>
    </source>
</evidence>
<dbReference type="GeneID" id="32893783"/>
<reference evidence="4" key="1">
    <citation type="submission" date="2017-02" db="EMBL/GenBank/DDBJ databases">
        <title>Natronthermophilus aegyptiacus gen. nov.,sp. nov., an aerobic, extremely halophilic alkalithermophilic archaeon isolated from the athalassohaline Wadi An Natrun, Egypt.</title>
        <authorList>
            <person name="Zhao B."/>
        </authorList>
    </citation>
    <scope>NUCLEOTIDE SEQUENCE [LARGE SCALE GENOMIC DNA]</scope>
    <source>
        <strain evidence="4">JW/NM-HA 15</strain>
    </source>
</reference>
<dbReference type="Proteomes" id="UP000250088">
    <property type="component" value="Chromosome"/>
</dbReference>
<dbReference type="Gene3D" id="3.30.1370.80">
    <property type="entry name" value="Molybdopterin cofactor biosynthesis MoaD-related, C-terminal domain"/>
    <property type="match status" value="1"/>
</dbReference>
<evidence type="ECO:0000256" key="1">
    <source>
        <dbReference type="SAM" id="MobiDB-lite"/>
    </source>
</evidence>
<protein>
    <recommendedName>
        <fullName evidence="2">Molybdopterin cofactor biosynthesis MoaD-related C-terminal domain-containing protein</fullName>
    </recommendedName>
</protein>
<feature type="region of interest" description="Disordered" evidence="1">
    <location>
        <begin position="30"/>
        <end position="54"/>
    </location>
</feature>
<evidence type="ECO:0000259" key="2">
    <source>
        <dbReference type="Pfam" id="PF09189"/>
    </source>
</evidence>
<dbReference type="InterPro" id="IPR015272">
    <property type="entry name" value="MoadD_C"/>
</dbReference>